<name>A0AAX4IMV7_9PEZI</name>
<keyword evidence="5" id="KW-0539">Nucleus</keyword>
<feature type="domain" description="RRM" evidence="8">
    <location>
        <begin position="206"/>
        <end position="284"/>
    </location>
</feature>
<evidence type="ECO:0000256" key="1">
    <source>
        <dbReference type="ARBA" id="ARBA00004123"/>
    </source>
</evidence>
<accession>A0AAX4IMV7</accession>
<evidence type="ECO:0000256" key="2">
    <source>
        <dbReference type="ARBA" id="ARBA00022664"/>
    </source>
</evidence>
<dbReference type="Proteomes" id="UP001322277">
    <property type="component" value="Chromosome 6"/>
</dbReference>
<dbReference type="Gene3D" id="3.30.70.330">
    <property type="match status" value="2"/>
</dbReference>
<protein>
    <submittedName>
        <fullName evidence="9">RNA recognition motif domain, nucleotide-binding alpha-beta plait domain superfamily</fullName>
    </submittedName>
</protein>
<reference evidence="10" key="1">
    <citation type="journal article" date="2023" name="bioRxiv">
        <title>Complete genome of the Medicago anthracnose fungus, Colletotrichum destructivum, reveals a mini-chromosome-like region within a core chromosome.</title>
        <authorList>
            <person name="Lapalu N."/>
            <person name="Simon A."/>
            <person name="Lu A."/>
            <person name="Plaumann P.-L."/>
            <person name="Amselem J."/>
            <person name="Pigne S."/>
            <person name="Auger A."/>
            <person name="Koch C."/>
            <person name="Dallery J.-F."/>
            <person name="O'Connell R.J."/>
        </authorList>
    </citation>
    <scope>NUCLEOTIDE SEQUENCE [LARGE SCALE GENOMIC DNA]</scope>
    <source>
        <strain evidence="10">CBS 520.97</strain>
    </source>
</reference>
<feature type="region of interest" description="Disordered" evidence="7">
    <location>
        <begin position="72"/>
        <end position="92"/>
    </location>
</feature>
<dbReference type="GO" id="GO:0008380">
    <property type="term" value="P:RNA splicing"/>
    <property type="evidence" value="ECO:0007669"/>
    <property type="project" value="UniProtKB-KW"/>
</dbReference>
<keyword evidence="4" id="KW-0508">mRNA splicing</keyword>
<dbReference type="PANTHER" id="PTHR48028">
    <property type="entry name" value="GLYCINE-RICH RNA-BINDING PROTEIN RZ1A"/>
    <property type="match status" value="1"/>
</dbReference>
<evidence type="ECO:0000256" key="7">
    <source>
        <dbReference type="SAM" id="MobiDB-lite"/>
    </source>
</evidence>
<proteinExistence type="predicted"/>
<dbReference type="CDD" id="cd00590">
    <property type="entry name" value="RRM_SF"/>
    <property type="match status" value="1"/>
</dbReference>
<dbReference type="RefSeq" id="XP_062782096.1">
    <property type="nucleotide sequence ID" value="XM_062926045.1"/>
</dbReference>
<sequence>MNKKLIRGFSSMNRHSIRRAATRATLTSSVSAATVAPKSQTISSALRALNATTVSARYFSFAAPKAFSRSAASRYERQERGGGGYKKPYEKRVSRVDPSEHVVFVQNYSFDVKPDDLTEAFSKYGEVVGVSMPPKKTYCFVYFKDLESSVSAVENVNGTFWHGRRIVAKLRSDRPERPEAGDRPRPERRSKERPQRNGPYAGPPTQTLYVGNISFEASDADLNNLFATLKDVKDVRVAVDRATGWPRGFAHADFASVEAAKAGKEALAGVQLGGRELKISYAPVKDEHSIIRDGGNSSGDRYNSQSQVEERIEAEHEQAEEAQKDQKPEAGKQDINWNA</sequence>
<keyword evidence="10" id="KW-1185">Reference proteome</keyword>
<organism evidence="9 10">
    <name type="scientific">Colletotrichum destructivum</name>
    <dbReference type="NCBI Taxonomy" id="34406"/>
    <lineage>
        <taxon>Eukaryota</taxon>
        <taxon>Fungi</taxon>
        <taxon>Dikarya</taxon>
        <taxon>Ascomycota</taxon>
        <taxon>Pezizomycotina</taxon>
        <taxon>Sordariomycetes</taxon>
        <taxon>Hypocreomycetidae</taxon>
        <taxon>Glomerellales</taxon>
        <taxon>Glomerellaceae</taxon>
        <taxon>Colletotrichum</taxon>
        <taxon>Colletotrichum destructivum species complex</taxon>
    </lineage>
</organism>
<dbReference type="GO" id="GO:0005634">
    <property type="term" value="C:nucleus"/>
    <property type="evidence" value="ECO:0007669"/>
    <property type="project" value="UniProtKB-SubCell"/>
</dbReference>
<dbReference type="KEGG" id="cdet:87946389"/>
<dbReference type="InterPro" id="IPR012677">
    <property type="entry name" value="Nucleotide-bd_a/b_plait_sf"/>
</dbReference>
<dbReference type="GO" id="GO:0003723">
    <property type="term" value="F:RNA binding"/>
    <property type="evidence" value="ECO:0007669"/>
    <property type="project" value="UniProtKB-UniRule"/>
</dbReference>
<dbReference type="SMART" id="SM00360">
    <property type="entry name" value="RRM"/>
    <property type="match status" value="2"/>
</dbReference>
<dbReference type="InterPro" id="IPR000504">
    <property type="entry name" value="RRM_dom"/>
</dbReference>
<dbReference type="Pfam" id="PF00076">
    <property type="entry name" value="RRM_1"/>
    <property type="match status" value="2"/>
</dbReference>
<feature type="compositionally biased region" description="Basic and acidic residues" evidence="7">
    <location>
        <begin position="172"/>
        <end position="195"/>
    </location>
</feature>
<dbReference type="SUPFAM" id="SSF54928">
    <property type="entry name" value="RNA-binding domain, RBD"/>
    <property type="match status" value="1"/>
</dbReference>
<evidence type="ECO:0000256" key="3">
    <source>
        <dbReference type="ARBA" id="ARBA00022884"/>
    </source>
</evidence>
<feature type="domain" description="RRM" evidence="8">
    <location>
        <begin position="101"/>
        <end position="173"/>
    </location>
</feature>
<keyword evidence="2" id="KW-0507">mRNA processing</keyword>
<evidence type="ECO:0000259" key="8">
    <source>
        <dbReference type="PROSITE" id="PS50102"/>
    </source>
</evidence>
<evidence type="ECO:0000313" key="10">
    <source>
        <dbReference type="Proteomes" id="UP001322277"/>
    </source>
</evidence>
<dbReference type="InterPro" id="IPR035979">
    <property type="entry name" value="RBD_domain_sf"/>
</dbReference>
<evidence type="ECO:0000256" key="6">
    <source>
        <dbReference type="PROSITE-ProRule" id="PRU00176"/>
    </source>
</evidence>
<dbReference type="AlphaFoldDB" id="A0AAX4IMV7"/>
<comment type="subcellular location">
    <subcellularLocation>
        <location evidence="1">Nucleus</location>
    </subcellularLocation>
</comment>
<evidence type="ECO:0000256" key="4">
    <source>
        <dbReference type="ARBA" id="ARBA00023187"/>
    </source>
</evidence>
<dbReference type="GO" id="GO:0006397">
    <property type="term" value="P:mRNA processing"/>
    <property type="evidence" value="ECO:0007669"/>
    <property type="project" value="UniProtKB-KW"/>
</dbReference>
<dbReference type="PROSITE" id="PS50102">
    <property type="entry name" value="RRM"/>
    <property type="match status" value="2"/>
</dbReference>
<dbReference type="GeneID" id="87946389"/>
<evidence type="ECO:0000256" key="5">
    <source>
        <dbReference type="ARBA" id="ARBA00023242"/>
    </source>
</evidence>
<dbReference type="InterPro" id="IPR051106">
    <property type="entry name" value="RNA-bind/splicing_reg"/>
</dbReference>
<dbReference type="EMBL" id="CP137310">
    <property type="protein sequence ID" value="WQF84873.1"/>
    <property type="molecule type" value="Genomic_DNA"/>
</dbReference>
<keyword evidence="3 6" id="KW-0694">RNA-binding</keyword>
<dbReference type="PANTHER" id="PTHR48028:SF4">
    <property type="entry name" value="SC35-LIKE SPLICING FACTOR"/>
    <property type="match status" value="1"/>
</dbReference>
<gene>
    <name evidence="9" type="ORF">CDEST_09887</name>
</gene>
<evidence type="ECO:0000313" key="9">
    <source>
        <dbReference type="EMBL" id="WQF84873.1"/>
    </source>
</evidence>
<feature type="region of interest" description="Disordered" evidence="7">
    <location>
        <begin position="172"/>
        <end position="205"/>
    </location>
</feature>
<feature type="compositionally biased region" description="Basic and acidic residues" evidence="7">
    <location>
        <begin position="308"/>
        <end position="332"/>
    </location>
</feature>
<feature type="region of interest" description="Disordered" evidence="7">
    <location>
        <begin position="289"/>
        <end position="339"/>
    </location>
</feature>